<feature type="compositionally biased region" description="Polar residues" evidence="2">
    <location>
        <begin position="187"/>
        <end position="209"/>
    </location>
</feature>
<dbReference type="AlphaFoldDB" id="A0A815S016"/>
<feature type="region of interest" description="Disordered" evidence="2">
    <location>
        <begin position="327"/>
        <end position="392"/>
    </location>
</feature>
<gene>
    <name evidence="4" type="ORF">EDS130_LOCUS41602</name>
</gene>
<protein>
    <recommendedName>
        <fullName evidence="3">ATP-grasp domain-containing protein</fullName>
    </recommendedName>
</protein>
<comment type="caution">
    <text evidence="4">The sequence shown here is derived from an EMBL/GenBank/DDBJ whole genome shotgun (WGS) entry which is preliminary data.</text>
</comment>
<evidence type="ECO:0000259" key="3">
    <source>
        <dbReference type="PROSITE" id="PS50975"/>
    </source>
</evidence>
<dbReference type="PROSITE" id="PS50975">
    <property type="entry name" value="ATP_GRASP"/>
    <property type="match status" value="1"/>
</dbReference>
<name>A0A815S016_ADIRI</name>
<dbReference type="Gene3D" id="3.30.470.20">
    <property type="entry name" value="ATP-grasp fold, B domain"/>
    <property type="match status" value="1"/>
</dbReference>
<dbReference type="GO" id="GO:0005524">
    <property type="term" value="F:ATP binding"/>
    <property type="evidence" value="ECO:0007669"/>
    <property type="project" value="UniProtKB-UniRule"/>
</dbReference>
<evidence type="ECO:0000313" key="4">
    <source>
        <dbReference type="EMBL" id="CAF1483861.1"/>
    </source>
</evidence>
<dbReference type="GO" id="GO:0070737">
    <property type="term" value="F:protein-glycine ligase activity, elongating"/>
    <property type="evidence" value="ECO:0007669"/>
    <property type="project" value="TreeGrafter"/>
</dbReference>
<feature type="compositionally biased region" description="Polar residues" evidence="2">
    <location>
        <begin position="111"/>
        <end position="135"/>
    </location>
</feature>
<proteinExistence type="predicted"/>
<feature type="compositionally biased region" description="Low complexity" evidence="2">
    <location>
        <begin position="136"/>
        <end position="154"/>
    </location>
</feature>
<dbReference type="PANTHER" id="PTHR46810">
    <property type="entry name" value="INACTIVE POLYGLYCYLASE TTLL10"/>
    <property type="match status" value="1"/>
</dbReference>
<feature type="compositionally biased region" description="Polar residues" evidence="2">
    <location>
        <begin position="327"/>
        <end position="358"/>
    </location>
</feature>
<evidence type="ECO:0000256" key="1">
    <source>
        <dbReference type="PROSITE-ProRule" id="PRU00409"/>
    </source>
</evidence>
<keyword evidence="1" id="KW-0547">Nucleotide-binding</keyword>
<organism evidence="4 5">
    <name type="scientific">Adineta ricciae</name>
    <name type="common">Rotifer</name>
    <dbReference type="NCBI Taxonomy" id="249248"/>
    <lineage>
        <taxon>Eukaryota</taxon>
        <taxon>Metazoa</taxon>
        <taxon>Spiralia</taxon>
        <taxon>Gnathifera</taxon>
        <taxon>Rotifera</taxon>
        <taxon>Eurotatoria</taxon>
        <taxon>Bdelloidea</taxon>
        <taxon>Adinetida</taxon>
        <taxon>Adinetidae</taxon>
        <taxon>Adineta</taxon>
    </lineage>
</organism>
<dbReference type="InterPro" id="IPR011761">
    <property type="entry name" value="ATP-grasp"/>
</dbReference>
<dbReference type="Pfam" id="PF03133">
    <property type="entry name" value="TTL"/>
    <property type="match status" value="1"/>
</dbReference>
<feature type="compositionally biased region" description="Polar residues" evidence="2">
    <location>
        <begin position="156"/>
        <end position="177"/>
    </location>
</feature>
<dbReference type="OrthoDB" id="202825at2759"/>
<feature type="compositionally biased region" description="Basic and acidic residues" evidence="2">
    <location>
        <begin position="95"/>
        <end position="108"/>
    </location>
</feature>
<feature type="region of interest" description="Disordered" evidence="2">
    <location>
        <begin position="95"/>
        <end position="210"/>
    </location>
</feature>
<feature type="domain" description="ATP-grasp" evidence="3">
    <location>
        <begin position="2"/>
        <end position="60"/>
    </location>
</feature>
<dbReference type="SUPFAM" id="SSF56059">
    <property type="entry name" value="Glutathione synthetase ATP-binding domain-like"/>
    <property type="match status" value="1"/>
</dbReference>
<feature type="compositionally biased region" description="Polar residues" evidence="2">
    <location>
        <begin position="365"/>
        <end position="382"/>
    </location>
</feature>
<evidence type="ECO:0000256" key="2">
    <source>
        <dbReference type="SAM" id="MobiDB-lite"/>
    </source>
</evidence>
<dbReference type="GO" id="GO:0046872">
    <property type="term" value="F:metal ion binding"/>
    <property type="evidence" value="ECO:0007669"/>
    <property type="project" value="InterPro"/>
</dbReference>
<dbReference type="InterPro" id="IPR004344">
    <property type="entry name" value="TTL/TTLL_fam"/>
</dbReference>
<dbReference type="PROSITE" id="PS51221">
    <property type="entry name" value="TTL"/>
    <property type="match status" value="1"/>
</dbReference>
<sequence>MRLKRRVGCFGLYGYDFMIDENMKVWLIEVNVNPALQTNTNTLLQAIPPVVNESILLSIECFEKIRNNQRIFPLRSLKGFRCIYNELERKGSLPYLDQKRTTTTDNTRKNPSQSSTTISPLTKPNTNNNSAPISQSNKTNSNNSPPNSPKTLPKINDQQSTPTQKAFSSPPITSTRSTQERARLNRSLESFVSSSTTPPGNRSPTSPNETMVMRYQQIQRFKTNFEMLKPATVIAEDWKNLDKTQRDRLGFGGPKSLGHGAIASTSSYSSPASPSTYRQQENWLITGRQLTVVDTKTLGSWLKTRQQEQKDNDEQQQQLTRDSINLVERSSQTSFGNSSDVSSTGTTTNGNDVRSGNQGIHLEQFTRNRPSSAKIRTSSLSPTEKFLKSKERSSNKAYPWEFDDWYNLKDLTGSTNKSALIYRLMRSRLEANLAKSISANRDQTNNNNKKKVSTSTST</sequence>
<feature type="region of interest" description="Disordered" evidence="2">
    <location>
        <begin position="438"/>
        <end position="458"/>
    </location>
</feature>
<dbReference type="Proteomes" id="UP000663852">
    <property type="component" value="Unassembled WGS sequence"/>
</dbReference>
<reference evidence="4" key="1">
    <citation type="submission" date="2021-02" db="EMBL/GenBank/DDBJ databases">
        <authorList>
            <person name="Nowell W R."/>
        </authorList>
    </citation>
    <scope>NUCLEOTIDE SEQUENCE</scope>
</reference>
<dbReference type="PANTHER" id="PTHR46810:SF1">
    <property type="entry name" value="INACTIVE POLYGLYCYLASE TTLL10"/>
    <property type="match status" value="1"/>
</dbReference>
<evidence type="ECO:0000313" key="5">
    <source>
        <dbReference type="Proteomes" id="UP000663852"/>
    </source>
</evidence>
<dbReference type="EMBL" id="CAJNOJ010000556">
    <property type="protein sequence ID" value="CAF1483861.1"/>
    <property type="molecule type" value="Genomic_DNA"/>
</dbReference>
<keyword evidence="1" id="KW-0067">ATP-binding</keyword>
<accession>A0A815S016</accession>
<dbReference type="InterPro" id="IPR027752">
    <property type="entry name" value="TTLL10"/>
</dbReference>